<evidence type="ECO:0000313" key="2">
    <source>
        <dbReference type="Proteomes" id="UP000029387"/>
    </source>
</evidence>
<accession>A0A087S124</accession>
<gene>
    <name evidence="1" type="ORF">AAA799P11_00752</name>
</gene>
<sequence>MSYATELLKDIRCNLCLKYNRNHKSKIYKTKRIIFHLRTAHTDVPTYLIDNEIRKIKELIK</sequence>
<dbReference type="AlphaFoldDB" id="A0A087S124"/>
<protein>
    <submittedName>
        <fullName evidence="1">Uncharacterized protein</fullName>
    </submittedName>
</protein>
<organism evidence="1 2">
    <name type="scientific">Marine Group I thaumarchaeote SCGC AAA799-P11</name>
    <dbReference type="NCBI Taxonomy" id="1502295"/>
    <lineage>
        <taxon>Archaea</taxon>
        <taxon>Nitrososphaerota</taxon>
        <taxon>Marine Group I</taxon>
    </lineage>
</organism>
<proteinExistence type="predicted"/>
<keyword evidence="2" id="KW-1185">Reference proteome</keyword>
<name>A0A087S124_9ARCH</name>
<evidence type="ECO:0000313" key="1">
    <source>
        <dbReference type="EMBL" id="KFM19428.1"/>
    </source>
</evidence>
<comment type="caution">
    <text evidence="1">The sequence shown here is derived from an EMBL/GenBank/DDBJ whole genome shotgun (WGS) entry which is preliminary data.</text>
</comment>
<dbReference type="EMBL" id="JOSZ01000008">
    <property type="protein sequence ID" value="KFM19428.1"/>
    <property type="molecule type" value="Genomic_DNA"/>
</dbReference>
<reference evidence="1 2" key="1">
    <citation type="submission" date="2014-06" db="EMBL/GenBank/DDBJ databases">
        <authorList>
            <person name="Ngugi D.K."/>
            <person name="Blom J."/>
            <person name="Alam I."/>
            <person name="Rashid M."/>
            <person name="Baalawi W."/>
            <person name="Zhang G."/>
            <person name="Hikmawan T."/>
            <person name="Guan Y."/>
            <person name="Antunes A."/>
            <person name="Siam R."/>
            <person name="El-Dorry H."/>
            <person name="Bajic V."/>
            <person name="Stingl U."/>
        </authorList>
    </citation>
    <scope>NUCLEOTIDE SEQUENCE [LARGE SCALE GENOMIC DNA]</scope>
    <source>
        <strain evidence="1">SCGC AAA799-P11</strain>
    </source>
</reference>
<dbReference type="Proteomes" id="UP000029387">
    <property type="component" value="Unassembled WGS sequence"/>
</dbReference>